<evidence type="ECO:0000259" key="16">
    <source>
        <dbReference type="PROSITE" id="PS50109"/>
    </source>
</evidence>
<dbReference type="Proteomes" id="UP000594892">
    <property type="component" value="Chromosome 2"/>
</dbReference>
<feature type="domain" description="Histidine kinase" evidence="16">
    <location>
        <begin position="241"/>
        <end position="448"/>
    </location>
</feature>
<dbReference type="Gene3D" id="3.30.450.300">
    <property type="entry name" value="Sensor histidine kinase RisS, periplasmic domain"/>
    <property type="match status" value="1"/>
</dbReference>
<keyword evidence="13" id="KW-0902">Two-component regulatory system</keyword>
<evidence type="ECO:0000256" key="3">
    <source>
        <dbReference type="ARBA" id="ARBA00012438"/>
    </source>
</evidence>
<dbReference type="PANTHER" id="PTHR44936">
    <property type="entry name" value="SENSOR PROTEIN CREC"/>
    <property type="match status" value="1"/>
</dbReference>
<feature type="domain" description="HAMP" evidence="17">
    <location>
        <begin position="181"/>
        <end position="233"/>
    </location>
</feature>
<dbReference type="GeneID" id="45697742"/>
<evidence type="ECO:0000256" key="9">
    <source>
        <dbReference type="ARBA" id="ARBA00022741"/>
    </source>
</evidence>
<evidence type="ECO:0000256" key="13">
    <source>
        <dbReference type="ARBA" id="ARBA00023012"/>
    </source>
</evidence>
<proteinExistence type="predicted"/>
<dbReference type="InterPro" id="IPR038421">
    <property type="entry name" value="RisS_PPD_sf"/>
</dbReference>
<dbReference type="InterPro" id="IPR036890">
    <property type="entry name" value="HATPase_C_sf"/>
</dbReference>
<keyword evidence="21" id="KW-1185">Reference proteome</keyword>
<dbReference type="InterPro" id="IPR032408">
    <property type="entry name" value="RisS_PPD"/>
</dbReference>
<evidence type="ECO:0000313" key="18">
    <source>
        <dbReference type="EMBL" id="QPQ93755.1"/>
    </source>
</evidence>
<dbReference type="CDD" id="cd06225">
    <property type="entry name" value="HAMP"/>
    <property type="match status" value="1"/>
</dbReference>
<dbReference type="Pfam" id="PF02518">
    <property type="entry name" value="HATPase_c"/>
    <property type="match status" value="1"/>
</dbReference>
<organism evidence="18 20">
    <name type="scientific">Burkholderia glumae</name>
    <name type="common">Pseudomonas glumae</name>
    <dbReference type="NCBI Taxonomy" id="337"/>
    <lineage>
        <taxon>Bacteria</taxon>
        <taxon>Pseudomonadati</taxon>
        <taxon>Pseudomonadota</taxon>
        <taxon>Betaproteobacteria</taxon>
        <taxon>Burkholderiales</taxon>
        <taxon>Burkholderiaceae</taxon>
        <taxon>Burkholderia</taxon>
    </lineage>
</organism>
<dbReference type="Pfam" id="PF00512">
    <property type="entry name" value="HisKA"/>
    <property type="match status" value="1"/>
</dbReference>
<dbReference type="Gene3D" id="3.30.565.10">
    <property type="entry name" value="Histidine kinase-like ATPase, C-terminal domain"/>
    <property type="match status" value="1"/>
</dbReference>
<evidence type="ECO:0000313" key="19">
    <source>
        <dbReference type="EMBL" id="USS44850.1"/>
    </source>
</evidence>
<keyword evidence="8" id="KW-0812">Transmembrane</keyword>
<evidence type="ECO:0000256" key="15">
    <source>
        <dbReference type="SAM" id="MobiDB-lite"/>
    </source>
</evidence>
<evidence type="ECO:0000256" key="12">
    <source>
        <dbReference type="ARBA" id="ARBA00022989"/>
    </source>
</evidence>
<name>A0AAP9Y458_BURGL</name>
<dbReference type="InterPro" id="IPR005467">
    <property type="entry name" value="His_kinase_dom"/>
</dbReference>
<dbReference type="InterPro" id="IPR004358">
    <property type="entry name" value="Sig_transdc_His_kin-like_C"/>
</dbReference>
<evidence type="ECO:0000256" key="2">
    <source>
        <dbReference type="ARBA" id="ARBA00004429"/>
    </source>
</evidence>
<dbReference type="AlphaFoldDB" id="A0AAP9Y458"/>
<dbReference type="PRINTS" id="PR00344">
    <property type="entry name" value="BCTRLSENSOR"/>
</dbReference>
<dbReference type="Proteomes" id="UP001056386">
    <property type="component" value="Chromosome 1"/>
</dbReference>
<keyword evidence="10" id="KW-0418">Kinase</keyword>
<evidence type="ECO:0000256" key="4">
    <source>
        <dbReference type="ARBA" id="ARBA00022475"/>
    </source>
</evidence>
<dbReference type="SMART" id="SM00387">
    <property type="entry name" value="HATPase_c"/>
    <property type="match status" value="1"/>
</dbReference>
<dbReference type="EMBL" id="CP099587">
    <property type="protein sequence ID" value="USS44850.1"/>
    <property type="molecule type" value="Genomic_DNA"/>
</dbReference>
<dbReference type="CDD" id="cd00082">
    <property type="entry name" value="HisKA"/>
    <property type="match status" value="1"/>
</dbReference>
<evidence type="ECO:0000256" key="8">
    <source>
        <dbReference type="ARBA" id="ARBA00022692"/>
    </source>
</evidence>
<keyword evidence="5" id="KW-0997">Cell inner membrane</keyword>
<dbReference type="SMART" id="SM00388">
    <property type="entry name" value="HisKA"/>
    <property type="match status" value="1"/>
</dbReference>
<dbReference type="SUPFAM" id="SSF47384">
    <property type="entry name" value="Homodimeric domain of signal transducing histidine kinase"/>
    <property type="match status" value="1"/>
</dbReference>
<dbReference type="Gene3D" id="1.10.287.130">
    <property type="match status" value="1"/>
</dbReference>
<evidence type="ECO:0000313" key="21">
    <source>
        <dbReference type="Proteomes" id="UP001056386"/>
    </source>
</evidence>
<dbReference type="EMBL" id="CP065601">
    <property type="protein sequence ID" value="QPQ93755.1"/>
    <property type="molecule type" value="Genomic_DNA"/>
</dbReference>
<evidence type="ECO:0000256" key="11">
    <source>
        <dbReference type="ARBA" id="ARBA00022840"/>
    </source>
</evidence>
<dbReference type="EC" id="2.7.13.3" evidence="3"/>
<dbReference type="RefSeq" id="WP_015875380.1">
    <property type="nucleotide sequence ID" value="NZ_CP021074.1"/>
</dbReference>
<dbReference type="InterPro" id="IPR003660">
    <property type="entry name" value="HAMP_dom"/>
</dbReference>
<protein>
    <recommendedName>
        <fullName evidence="3">histidine kinase</fullName>
        <ecNumber evidence="3">2.7.13.3</ecNumber>
    </recommendedName>
</protein>
<evidence type="ECO:0000256" key="6">
    <source>
        <dbReference type="ARBA" id="ARBA00022553"/>
    </source>
</evidence>
<reference evidence="18 20" key="1">
    <citation type="submission" date="2020-12" db="EMBL/GenBank/DDBJ databases">
        <title>FDA dAtabase for Regulatory Grade micrObial Sequences (FDA-ARGOS): Supporting development and validation of Infectious Disease Dx tests.</title>
        <authorList>
            <person name="Minogue T."/>
            <person name="Wolcott M."/>
            <person name="Wasieloski L."/>
            <person name="Aguilar W."/>
            <person name="Moore D."/>
            <person name="Jaissle J."/>
            <person name="Tallon L."/>
            <person name="Sadzewicz L."/>
            <person name="Zhao X."/>
            <person name="Boylan J."/>
            <person name="Ott S."/>
            <person name="Bowen H."/>
            <person name="Vavikolanu K."/>
            <person name="Mehta A."/>
            <person name="Aluvathingal J."/>
            <person name="Nadendla S."/>
            <person name="Yan Y."/>
            <person name="Sichtig H."/>
        </authorList>
    </citation>
    <scope>NUCLEOTIDE SEQUENCE [LARGE SCALE GENOMIC DNA]</scope>
    <source>
        <strain evidence="18 20">FDAARGOS_949</strain>
    </source>
</reference>
<keyword evidence="9" id="KW-0547">Nucleotide-binding</keyword>
<dbReference type="PANTHER" id="PTHR44936:SF5">
    <property type="entry name" value="SENSOR HISTIDINE KINASE ENVZ"/>
    <property type="match status" value="1"/>
</dbReference>
<dbReference type="InterPro" id="IPR003661">
    <property type="entry name" value="HisK_dim/P_dom"/>
</dbReference>
<evidence type="ECO:0000259" key="17">
    <source>
        <dbReference type="PROSITE" id="PS50885"/>
    </source>
</evidence>
<accession>A0AAP9Y458</accession>
<evidence type="ECO:0000256" key="10">
    <source>
        <dbReference type="ARBA" id="ARBA00022777"/>
    </source>
</evidence>
<dbReference type="SUPFAM" id="SSF55874">
    <property type="entry name" value="ATPase domain of HSP90 chaperone/DNA topoisomerase II/histidine kinase"/>
    <property type="match status" value="1"/>
</dbReference>
<feature type="region of interest" description="Disordered" evidence="15">
    <location>
        <begin position="434"/>
        <end position="454"/>
    </location>
</feature>
<dbReference type="PROSITE" id="PS50109">
    <property type="entry name" value="HIS_KIN"/>
    <property type="match status" value="1"/>
</dbReference>
<keyword evidence="12" id="KW-1133">Transmembrane helix</keyword>
<reference evidence="19" key="2">
    <citation type="submission" date="2022-06" db="EMBL/GenBank/DDBJ databases">
        <title>Draft genome sequence of Burkholderia glumae strain GR20004 isolated from rice panicle showing bacterial panicle blight.</title>
        <authorList>
            <person name="Choi S.Y."/>
            <person name="Lee Y.H."/>
        </authorList>
    </citation>
    <scope>NUCLEOTIDE SEQUENCE</scope>
    <source>
        <strain evidence="19">GR20004</strain>
    </source>
</reference>
<dbReference type="GO" id="GO:0005886">
    <property type="term" value="C:plasma membrane"/>
    <property type="evidence" value="ECO:0007669"/>
    <property type="project" value="UniProtKB-SubCell"/>
</dbReference>
<dbReference type="SMART" id="SM00304">
    <property type="entry name" value="HAMP"/>
    <property type="match status" value="1"/>
</dbReference>
<dbReference type="GO" id="GO:0005524">
    <property type="term" value="F:ATP binding"/>
    <property type="evidence" value="ECO:0007669"/>
    <property type="project" value="UniProtKB-KW"/>
</dbReference>
<evidence type="ECO:0000256" key="7">
    <source>
        <dbReference type="ARBA" id="ARBA00022679"/>
    </source>
</evidence>
<keyword evidence="4" id="KW-1003">Cell membrane</keyword>
<evidence type="ECO:0000256" key="5">
    <source>
        <dbReference type="ARBA" id="ARBA00022519"/>
    </source>
</evidence>
<dbReference type="GO" id="GO:0000155">
    <property type="term" value="F:phosphorelay sensor kinase activity"/>
    <property type="evidence" value="ECO:0007669"/>
    <property type="project" value="InterPro"/>
</dbReference>
<keyword evidence="7" id="KW-0808">Transferase</keyword>
<evidence type="ECO:0000256" key="1">
    <source>
        <dbReference type="ARBA" id="ARBA00000085"/>
    </source>
</evidence>
<dbReference type="Pfam" id="PF16524">
    <property type="entry name" value="RisS_PPD"/>
    <property type="match status" value="1"/>
</dbReference>
<sequence length="454" mass="50468">MRIDRRLLTLVFGGLFWRTFLLIALLIAVSLAAWFQSFRVIEREPRAQRVALQLVAVVKLTRTALLYSDPDLRRALLQDLESNEGVRVYPRESTDKFKLQPDESLNRLIEHDIRSRLGDDTVIAQSVNGIPGVWISFKIDDDDYWVALDRDQLDTVTGLQWAGWGLFALALSLLGSAFITSLVNQPFSRLAHAARKVGAGQMPEPLPERGMGVAAETNRSFNQMVRDLEQLDADRALMLAGISHDLRTPLARLRLETEMSPSDQATKDAMVDDIEQMDRIIAAFIDYARPLQQRAPEPVDLSLIAHDVGARLANEDGVQITTQLAPAAVVEADETDMRRVIGNLVENARKYGLSQADGIARITIETRVSHARVEVVVRDEGPGIPDDQLPLVMRPFYRVDAARSKADGTGLGMAIVLRLVGRYRGTLKLRNRTPEPGLEVSLDFPTGKGTRPPA</sequence>
<dbReference type="InterPro" id="IPR036097">
    <property type="entry name" value="HisK_dim/P_sf"/>
</dbReference>
<dbReference type="CDD" id="cd00075">
    <property type="entry name" value="HATPase"/>
    <property type="match status" value="1"/>
</dbReference>
<comment type="catalytic activity">
    <reaction evidence="1">
        <text>ATP + protein L-histidine = ADP + protein N-phospho-L-histidine.</text>
        <dbReference type="EC" id="2.7.13.3"/>
    </reaction>
</comment>
<dbReference type="InterPro" id="IPR003594">
    <property type="entry name" value="HATPase_dom"/>
</dbReference>
<dbReference type="InterPro" id="IPR050980">
    <property type="entry name" value="2C_sensor_his_kinase"/>
</dbReference>
<comment type="subcellular location">
    <subcellularLocation>
        <location evidence="2">Cell inner membrane</location>
        <topology evidence="2">Multi-pass membrane protein</topology>
    </subcellularLocation>
</comment>
<dbReference type="SMR" id="A0AAP9Y458"/>
<dbReference type="PROSITE" id="PS50885">
    <property type="entry name" value="HAMP"/>
    <property type="match status" value="1"/>
</dbReference>
<keyword evidence="14" id="KW-0472">Membrane</keyword>
<keyword evidence="11 19" id="KW-0067">ATP-binding</keyword>
<keyword evidence="6" id="KW-0597">Phosphoprotein</keyword>
<evidence type="ECO:0000313" key="20">
    <source>
        <dbReference type="Proteomes" id="UP000594892"/>
    </source>
</evidence>
<evidence type="ECO:0000256" key="14">
    <source>
        <dbReference type="ARBA" id="ARBA00023136"/>
    </source>
</evidence>
<gene>
    <name evidence="18" type="ORF">I6H06_16225</name>
    <name evidence="19" type="ORF">NFI99_24875</name>
</gene>